<dbReference type="Gene3D" id="3.50.4.10">
    <property type="entry name" value="Hepatocyte Growth Factor"/>
    <property type="match status" value="4"/>
</dbReference>
<accession>A0AAV5W264</accession>
<dbReference type="PANTHER" id="PTHR47327">
    <property type="entry name" value="FI18240P1-RELATED"/>
    <property type="match status" value="1"/>
</dbReference>
<dbReference type="SUPFAM" id="SSF57414">
    <property type="entry name" value="Hairpin loop containing domain-like"/>
    <property type="match status" value="4"/>
</dbReference>
<evidence type="ECO:0000313" key="3">
    <source>
        <dbReference type="EMBL" id="GMT25052.1"/>
    </source>
</evidence>
<evidence type="ECO:0000259" key="2">
    <source>
        <dbReference type="PROSITE" id="PS50948"/>
    </source>
</evidence>
<dbReference type="EMBL" id="BTSY01000004">
    <property type="protein sequence ID" value="GMT25052.1"/>
    <property type="molecule type" value="Genomic_DNA"/>
</dbReference>
<name>A0AAV5W264_9BILA</name>
<feature type="domain" description="Apple" evidence="2">
    <location>
        <begin position="7"/>
        <end position="94"/>
    </location>
</feature>
<feature type="domain" description="Apple" evidence="2">
    <location>
        <begin position="101"/>
        <end position="178"/>
    </location>
</feature>
<gene>
    <name evidence="3" type="ORF">PFISCL1PPCAC_16349</name>
</gene>
<dbReference type="PROSITE" id="PS50948">
    <property type="entry name" value="PAN"/>
    <property type="match status" value="5"/>
</dbReference>
<dbReference type="AlphaFoldDB" id="A0AAV5W264"/>
<dbReference type="CDD" id="cd01099">
    <property type="entry name" value="PAN_AP_HGF"/>
    <property type="match status" value="1"/>
</dbReference>
<evidence type="ECO:0000313" key="4">
    <source>
        <dbReference type="Proteomes" id="UP001432322"/>
    </source>
</evidence>
<feature type="domain" description="Apple" evidence="2">
    <location>
        <begin position="380"/>
        <end position="451"/>
    </location>
</feature>
<dbReference type="Proteomes" id="UP001432322">
    <property type="component" value="Unassembled WGS sequence"/>
</dbReference>
<dbReference type="GO" id="GO:0009653">
    <property type="term" value="P:anatomical structure morphogenesis"/>
    <property type="evidence" value="ECO:0007669"/>
    <property type="project" value="TreeGrafter"/>
</dbReference>
<reference evidence="3" key="1">
    <citation type="submission" date="2023-10" db="EMBL/GenBank/DDBJ databases">
        <title>Genome assembly of Pristionchus species.</title>
        <authorList>
            <person name="Yoshida K."/>
            <person name="Sommer R.J."/>
        </authorList>
    </citation>
    <scope>NUCLEOTIDE SEQUENCE</scope>
    <source>
        <strain evidence="3">RS5133</strain>
    </source>
</reference>
<protein>
    <recommendedName>
        <fullName evidence="2">Apple domain-containing protein</fullName>
    </recommendedName>
</protein>
<feature type="non-terminal residue" evidence="3">
    <location>
        <position position="528"/>
    </location>
</feature>
<feature type="non-terminal residue" evidence="3">
    <location>
        <position position="1"/>
    </location>
</feature>
<dbReference type="Pfam" id="PF00024">
    <property type="entry name" value="PAN_1"/>
    <property type="match status" value="4"/>
</dbReference>
<evidence type="ECO:0000256" key="1">
    <source>
        <dbReference type="SAM" id="MobiDB-lite"/>
    </source>
</evidence>
<feature type="domain" description="Apple" evidence="2">
    <location>
        <begin position="274"/>
        <end position="353"/>
    </location>
</feature>
<organism evidence="3 4">
    <name type="scientific">Pristionchus fissidentatus</name>
    <dbReference type="NCBI Taxonomy" id="1538716"/>
    <lineage>
        <taxon>Eukaryota</taxon>
        <taxon>Metazoa</taxon>
        <taxon>Ecdysozoa</taxon>
        <taxon>Nematoda</taxon>
        <taxon>Chromadorea</taxon>
        <taxon>Rhabditida</taxon>
        <taxon>Rhabditina</taxon>
        <taxon>Diplogasteromorpha</taxon>
        <taxon>Diplogasteroidea</taxon>
        <taxon>Neodiplogasteridae</taxon>
        <taxon>Pristionchus</taxon>
    </lineage>
</organism>
<feature type="domain" description="Apple" evidence="2">
    <location>
        <begin position="185"/>
        <end position="262"/>
    </location>
</feature>
<sequence>VSADGWCPKGVSAALIRYSRQRSSKPSWMFKTDLRRCSDLCKRNIDSTGRPFPCSGFNLHSAPTPTCEFYPVERDDRPLEWTSKDFVYYYSKTCLNVTLECRSSVFSFDVLPSLSLHSSILTSLPSSSADHCAQLCLQLNCPSARFDSTQSECLLLNETLRTGSFDRNPSVVHLENHCLPHPLVCPSGRMISTLLKNSDVAPFGFAAGVMSLRDCQRECIHSRLFLCRSFLFSSHSSECLISPETSQLAVPSDKLHLYEMVCIPNIASSIIDRCNRPYSFERIPTMRSTSDDVVKTVRDASSETCISSCLLHSLCLSFNYDVRERSCQLLSTSRETVTNLVADENSDYFELACPRRPFPTRRAPPLRMTPRPRNESPPFDASSAFLLLKSTSLSSSHSITRHSSVSHLSLCQNLCSNHPSCSSFAYSAERMECVLSPNPLRKQSDLAQFTTPNTQFNLYVYPNNTGKDDLLEAFPTLLPSSTIPPTTPSTTTSTSPSTTSAPPLSEAPASPVFIFASTPSLFDESIFE</sequence>
<proteinExistence type="predicted"/>
<dbReference type="PANTHER" id="PTHR47327:SF1">
    <property type="entry name" value="RE15579P"/>
    <property type="match status" value="1"/>
</dbReference>
<dbReference type="InterPro" id="IPR003609">
    <property type="entry name" value="Pan_app"/>
</dbReference>
<comment type="caution">
    <text evidence="3">The sequence shown here is derived from an EMBL/GenBank/DDBJ whole genome shotgun (WGS) entry which is preliminary data.</text>
</comment>
<dbReference type="SMART" id="SM00473">
    <property type="entry name" value="PAN_AP"/>
    <property type="match status" value="5"/>
</dbReference>
<dbReference type="InterPro" id="IPR052774">
    <property type="entry name" value="Celegans_DevNeuronal_Protein"/>
</dbReference>
<keyword evidence="4" id="KW-1185">Reference proteome</keyword>
<feature type="region of interest" description="Disordered" evidence="1">
    <location>
        <begin position="478"/>
        <end position="505"/>
    </location>
</feature>